<dbReference type="RefSeq" id="WP_307336208.1">
    <property type="nucleotide sequence ID" value="NZ_JAUSUQ010000003.1"/>
</dbReference>
<gene>
    <name evidence="3" type="ORF">J2S00_000997</name>
</gene>
<dbReference type="EMBL" id="JAUSUQ010000003">
    <property type="protein sequence ID" value="MDQ0338213.1"/>
    <property type="molecule type" value="Genomic_DNA"/>
</dbReference>
<keyword evidence="4" id="KW-1185">Reference proteome</keyword>
<evidence type="ECO:0000259" key="2">
    <source>
        <dbReference type="Pfam" id="PF13193"/>
    </source>
</evidence>
<dbReference type="InterPro" id="IPR020845">
    <property type="entry name" value="AMP-binding_CS"/>
</dbReference>
<dbReference type="Pfam" id="PF13193">
    <property type="entry name" value="AMP-binding_C"/>
    <property type="match status" value="1"/>
</dbReference>
<dbReference type="InterPro" id="IPR050237">
    <property type="entry name" value="ATP-dep_AMP-bd_enzyme"/>
</dbReference>
<sequence length="518" mass="58246">MNLSQLLSISARKYPNKEAMVFNHQRLTYREWNDKVDCLAWYLQEKGLQPGQCMVIMAPNTPEFACLYYAVIRAEGIVVPVNPRLSKEEVLYIIKDCDAYGIFVHEVLLPQFQDLPQEAIDVHCFTSAGPSTELPKSWENIHHCLEQVTDINLKEPELKEDNTVSILYTSGTTGRPKGVIFSHRNILTVAQMINIELGLNLDSRVLHLMPFSHSAPLHLFFVAATNVGATHILAPTFTPELLLQLVQQEKVTHFFGAPVAYLLTAKHPDFSQYDLSSVKYWIYGGAPLSADKCRLLEQFYGRDRLCCVYGLTEAGPSGTLLFHASEGHKAGSIGKRGAWSVEVEIVNDQGQRVAPGEAGEIRIRGEGNMQGYLNNEEATQETLKGGWIYTGDLARYDDDGYMWVMDRKKDLIISGGQNIYPKEIEQHLEQHPKIKDVAVVGVAHPEWGETVKAFIVPQGSGEDEPSDWLSEIKSYLQEKIAEYKIPRLCEVIDEIPRNPTGKVLKHVLKSRGQQKTQV</sequence>
<dbReference type="GO" id="GO:0016874">
    <property type="term" value="F:ligase activity"/>
    <property type="evidence" value="ECO:0007669"/>
    <property type="project" value="UniProtKB-KW"/>
</dbReference>
<dbReference type="InterPro" id="IPR000873">
    <property type="entry name" value="AMP-dep_synth/lig_dom"/>
</dbReference>
<reference evidence="3 4" key="1">
    <citation type="submission" date="2023-07" db="EMBL/GenBank/DDBJ databases">
        <title>Genomic Encyclopedia of Type Strains, Phase IV (KMG-IV): sequencing the most valuable type-strain genomes for metagenomic binning, comparative biology and taxonomic classification.</title>
        <authorList>
            <person name="Goeker M."/>
        </authorList>
    </citation>
    <scope>NUCLEOTIDE SEQUENCE [LARGE SCALE GENOMIC DNA]</scope>
    <source>
        <strain evidence="3 4">DSM 17740</strain>
    </source>
</reference>
<comment type="caution">
    <text evidence="3">The sequence shown here is derived from an EMBL/GenBank/DDBJ whole genome shotgun (WGS) entry which is preliminary data.</text>
</comment>
<dbReference type="Gene3D" id="3.40.50.12780">
    <property type="entry name" value="N-terminal domain of ligase-like"/>
    <property type="match status" value="1"/>
</dbReference>
<accession>A0ABU0CP75</accession>
<dbReference type="Pfam" id="PF00501">
    <property type="entry name" value="AMP-binding"/>
    <property type="match status" value="1"/>
</dbReference>
<name>A0ABU0CP75_9BACI</name>
<dbReference type="InterPro" id="IPR045851">
    <property type="entry name" value="AMP-bd_C_sf"/>
</dbReference>
<dbReference type="InterPro" id="IPR042099">
    <property type="entry name" value="ANL_N_sf"/>
</dbReference>
<dbReference type="PANTHER" id="PTHR43767:SF10">
    <property type="entry name" value="SURFACTIN SYNTHASE SUBUNIT 1"/>
    <property type="match status" value="1"/>
</dbReference>
<dbReference type="PROSITE" id="PS00455">
    <property type="entry name" value="AMP_BINDING"/>
    <property type="match status" value="1"/>
</dbReference>
<keyword evidence="3" id="KW-0436">Ligase</keyword>
<proteinExistence type="predicted"/>
<dbReference type="Proteomes" id="UP001232445">
    <property type="component" value="Unassembled WGS sequence"/>
</dbReference>
<evidence type="ECO:0000313" key="4">
    <source>
        <dbReference type="Proteomes" id="UP001232445"/>
    </source>
</evidence>
<dbReference type="SUPFAM" id="SSF56801">
    <property type="entry name" value="Acetyl-CoA synthetase-like"/>
    <property type="match status" value="1"/>
</dbReference>
<evidence type="ECO:0000259" key="1">
    <source>
        <dbReference type="Pfam" id="PF00501"/>
    </source>
</evidence>
<feature type="domain" description="AMP-binding enzyme C-terminal" evidence="2">
    <location>
        <begin position="423"/>
        <end position="502"/>
    </location>
</feature>
<dbReference type="Gene3D" id="3.30.300.30">
    <property type="match status" value="1"/>
</dbReference>
<evidence type="ECO:0000313" key="3">
    <source>
        <dbReference type="EMBL" id="MDQ0338213.1"/>
    </source>
</evidence>
<organism evidence="3 4">
    <name type="scientific">Caldalkalibacillus uzonensis</name>
    <dbReference type="NCBI Taxonomy" id="353224"/>
    <lineage>
        <taxon>Bacteria</taxon>
        <taxon>Bacillati</taxon>
        <taxon>Bacillota</taxon>
        <taxon>Bacilli</taxon>
        <taxon>Bacillales</taxon>
        <taxon>Bacillaceae</taxon>
        <taxon>Caldalkalibacillus</taxon>
    </lineage>
</organism>
<protein>
    <submittedName>
        <fullName evidence="3">Acyl-CoA synthetase (AMP-forming)/AMP-acid ligase II</fullName>
    </submittedName>
</protein>
<feature type="domain" description="AMP-dependent synthetase/ligase" evidence="1">
    <location>
        <begin position="10"/>
        <end position="373"/>
    </location>
</feature>
<dbReference type="PANTHER" id="PTHR43767">
    <property type="entry name" value="LONG-CHAIN-FATTY-ACID--COA LIGASE"/>
    <property type="match status" value="1"/>
</dbReference>
<dbReference type="InterPro" id="IPR025110">
    <property type="entry name" value="AMP-bd_C"/>
</dbReference>